<dbReference type="PANTHER" id="PTHR46114:SF1">
    <property type="entry name" value="ZAD DOMAIN-CONTAINING PROTEIN"/>
    <property type="match status" value="1"/>
</dbReference>
<evidence type="ECO:0000313" key="2">
    <source>
        <dbReference type="Proteomes" id="UP000499080"/>
    </source>
</evidence>
<dbReference type="EMBL" id="BGPR01000008">
    <property type="protein sequence ID" value="GBL75698.1"/>
    <property type="molecule type" value="Genomic_DNA"/>
</dbReference>
<name>A0A4Y2A7D9_ARAVE</name>
<sequence>MKHRFQYDTGTGIIPDPVSYRNRCFINRYIFFIPEKKFFPIGEIPSLRLIRSKEKQVWDAFYQVSTNFLGNDKAENYKDLVEDMLTLFQDFGCNMSLKIHFLDFHLNFFPDNCGQVSDEHGERFRQNIANIGK</sequence>
<organism evidence="1 2">
    <name type="scientific">Araneus ventricosus</name>
    <name type="common">Orbweaver spider</name>
    <name type="synonym">Epeira ventricosa</name>
    <dbReference type="NCBI Taxonomy" id="182803"/>
    <lineage>
        <taxon>Eukaryota</taxon>
        <taxon>Metazoa</taxon>
        <taxon>Ecdysozoa</taxon>
        <taxon>Arthropoda</taxon>
        <taxon>Chelicerata</taxon>
        <taxon>Arachnida</taxon>
        <taxon>Araneae</taxon>
        <taxon>Araneomorphae</taxon>
        <taxon>Entelegynae</taxon>
        <taxon>Araneoidea</taxon>
        <taxon>Araneidae</taxon>
        <taxon>Araneus</taxon>
    </lineage>
</organism>
<gene>
    <name evidence="1" type="ORF">AVEN_155005_1</name>
</gene>
<reference evidence="1 2" key="1">
    <citation type="journal article" date="2019" name="Sci. Rep.">
        <title>Orb-weaving spider Araneus ventricosus genome elucidates the spidroin gene catalogue.</title>
        <authorList>
            <person name="Kono N."/>
            <person name="Nakamura H."/>
            <person name="Ohtoshi R."/>
            <person name="Moran D.A.P."/>
            <person name="Shinohara A."/>
            <person name="Yoshida Y."/>
            <person name="Fujiwara M."/>
            <person name="Mori M."/>
            <person name="Tomita M."/>
            <person name="Arakawa K."/>
        </authorList>
    </citation>
    <scope>NUCLEOTIDE SEQUENCE [LARGE SCALE GENOMIC DNA]</scope>
</reference>
<dbReference type="PANTHER" id="PTHR46114">
    <property type="entry name" value="APPLE DOMAIN-CONTAINING PROTEIN"/>
    <property type="match status" value="1"/>
</dbReference>
<accession>A0A4Y2A7D9</accession>
<dbReference type="Proteomes" id="UP000499080">
    <property type="component" value="Unassembled WGS sequence"/>
</dbReference>
<protein>
    <submittedName>
        <fullName evidence="1">Uncharacterized protein</fullName>
    </submittedName>
</protein>
<comment type="caution">
    <text evidence="1">The sequence shown here is derived from an EMBL/GenBank/DDBJ whole genome shotgun (WGS) entry which is preliminary data.</text>
</comment>
<dbReference type="AlphaFoldDB" id="A0A4Y2A7D9"/>
<evidence type="ECO:0000313" key="1">
    <source>
        <dbReference type="EMBL" id="GBL75698.1"/>
    </source>
</evidence>
<keyword evidence="2" id="KW-1185">Reference proteome</keyword>
<proteinExistence type="predicted"/>